<feature type="compositionally biased region" description="Low complexity" evidence="1">
    <location>
        <begin position="8"/>
        <end position="22"/>
    </location>
</feature>
<keyword evidence="3" id="KW-1185">Reference proteome</keyword>
<feature type="region of interest" description="Disordered" evidence="1">
    <location>
        <begin position="1"/>
        <end position="28"/>
    </location>
</feature>
<evidence type="ECO:0000313" key="2">
    <source>
        <dbReference type="EMBL" id="CAK9250727.1"/>
    </source>
</evidence>
<sequence length="74" mass="8209">MWRDSDRSLSQMKANSSSSSDSFKYTGHTFDSDINRVINVDKSGDLHVCMTEMNGLRSPQPNVIAASTCTYNTT</sequence>
<organism evidence="2 3">
    <name type="scientific">Sphagnum jensenii</name>
    <dbReference type="NCBI Taxonomy" id="128206"/>
    <lineage>
        <taxon>Eukaryota</taxon>
        <taxon>Viridiplantae</taxon>
        <taxon>Streptophyta</taxon>
        <taxon>Embryophyta</taxon>
        <taxon>Bryophyta</taxon>
        <taxon>Sphagnophytina</taxon>
        <taxon>Sphagnopsida</taxon>
        <taxon>Sphagnales</taxon>
        <taxon>Sphagnaceae</taxon>
        <taxon>Sphagnum</taxon>
    </lineage>
</organism>
<dbReference type="Proteomes" id="UP001497444">
    <property type="component" value="Unassembled WGS sequence"/>
</dbReference>
<proteinExistence type="predicted"/>
<gene>
    <name evidence="2" type="ORF">CSSPJE1EN1_LOCUS26105</name>
</gene>
<reference evidence="2" key="1">
    <citation type="submission" date="2024-02" db="EMBL/GenBank/DDBJ databases">
        <authorList>
            <consortium name="ELIXIR-Norway"/>
            <consortium name="Elixir Norway"/>
        </authorList>
    </citation>
    <scope>NUCLEOTIDE SEQUENCE</scope>
</reference>
<comment type="caution">
    <text evidence="2">The sequence shown here is derived from an EMBL/GenBank/DDBJ whole genome shotgun (WGS) entry which is preliminary data.</text>
</comment>
<accession>A0ABP0V9C8</accession>
<protein>
    <submittedName>
        <fullName evidence="2">Uncharacterized protein</fullName>
    </submittedName>
</protein>
<evidence type="ECO:0000313" key="3">
    <source>
        <dbReference type="Proteomes" id="UP001497444"/>
    </source>
</evidence>
<evidence type="ECO:0000256" key="1">
    <source>
        <dbReference type="SAM" id="MobiDB-lite"/>
    </source>
</evidence>
<name>A0ABP0V9C8_9BRYO</name>
<dbReference type="EMBL" id="CAXAQS010000230">
    <property type="protein sequence ID" value="CAK9250727.1"/>
    <property type="molecule type" value="Genomic_DNA"/>
</dbReference>